<organism evidence="3 4">
    <name type="scientific">Vibrio agarivorans</name>
    <dbReference type="NCBI Taxonomy" id="153622"/>
    <lineage>
        <taxon>Bacteria</taxon>
        <taxon>Pseudomonadati</taxon>
        <taxon>Pseudomonadota</taxon>
        <taxon>Gammaproteobacteria</taxon>
        <taxon>Vibrionales</taxon>
        <taxon>Vibrionaceae</taxon>
        <taxon>Vibrio</taxon>
    </lineage>
</organism>
<evidence type="ECO:0000256" key="2">
    <source>
        <dbReference type="HAMAP-Rule" id="MF_00048"/>
    </source>
</evidence>
<dbReference type="PANTHER" id="PTHR34039">
    <property type="entry name" value="UPF0102 PROTEIN YRAN"/>
    <property type="match status" value="1"/>
</dbReference>
<gene>
    <name evidence="3" type="ORF">QWJ08_11465</name>
</gene>
<dbReference type="Gene3D" id="3.40.1350.10">
    <property type="match status" value="1"/>
</dbReference>
<dbReference type="SUPFAM" id="SSF52980">
    <property type="entry name" value="Restriction endonuclease-like"/>
    <property type="match status" value="1"/>
</dbReference>
<dbReference type="Pfam" id="PF02021">
    <property type="entry name" value="UPF0102"/>
    <property type="match status" value="1"/>
</dbReference>
<reference evidence="3" key="1">
    <citation type="submission" date="2024-05" db="EMBL/GenBank/DDBJ databases">
        <title>Genome Sequences of Four Agar- Degrading Marine Bacteria.</title>
        <authorList>
            <person name="Phillips E.K."/>
            <person name="Shaffer J.C."/>
            <person name="Henson M.W."/>
            <person name="Temperton B."/>
            <person name="Thrash C.J."/>
            <person name="Martin M.O."/>
        </authorList>
    </citation>
    <scope>NUCLEOTIDE SEQUENCE</scope>
    <source>
        <strain evidence="3">EKP203</strain>
    </source>
</reference>
<evidence type="ECO:0000313" key="3">
    <source>
        <dbReference type="EMBL" id="MDN2482007.1"/>
    </source>
</evidence>
<protein>
    <recommendedName>
        <fullName evidence="2">UPF0102 protein QWJ08_11465</fullName>
    </recommendedName>
</protein>
<comment type="similarity">
    <text evidence="1 2">Belongs to the UPF0102 family.</text>
</comment>
<dbReference type="RefSeq" id="WP_289962086.1">
    <property type="nucleotide sequence ID" value="NZ_JAUEOZ010000001.1"/>
</dbReference>
<dbReference type="NCBIfam" id="NF009154">
    <property type="entry name" value="PRK12497.3-3"/>
    <property type="match status" value="1"/>
</dbReference>
<dbReference type="InterPro" id="IPR011856">
    <property type="entry name" value="tRNA_endonuc-like_dom_sf"/>
</dbReference>
<evidence type="ECO:0000313" key="4">
    <source>
        <dbReference type="Proteomes" id="UP001169719"/>
    </source>
</evidence>
<proteinExistence type="inferred from homology"/>
<dbReference type="HAMAP" id="MF_00048">
    <property type="entry name" value="UPF0102"/>
    <property type="match status" value="1"/>
</dbReference>
<dbReference type="InterPro" id="IPR011335">
    <property type="entry name" value="Restrct_endonuc-II-like"/>
</dbReference>
<keyword evidence="4" id="KW-1185">Reference proteome</keyword>
<accession>A0ABT7Y1T9</accession>
<dbReference type="InterPro" id="IPR003509">
    <property type="entry name" value="UPF0102_YraN-like"/>
</dbReference>
<dbReference type="EMBL" id="JAUEOZ010000001">
    <property type="protein sequence ID" value="MDN2482007.1"/>
    <property type="molecule type" value="Genomic_DNA"/>
</dbReference>
<dbReference type="PANTHER" id="PTHR34039:SF1">
    <property type="entry name" value="UPF0102 PROTEIN YRAN"/>
    <property type="match status" value="1"/>
</dbReference>
<name>A0ABT7Y1T9_9VIBR</name>
<dbReference type="Proteomes" id="UP001169719">
    <property type="component" value="Unassembled WGS sequence"/>
</dbReference>
<dbReference type="NCBIfam" id="NF009150">
    <property type="entry name" value="PRK12497.1-3"/>
    <property type="match status" value="1"/>
</dbReference>
<evidence type="ECO:0000256" key="1">
    <source>
        <dbReference type="ARBA" id="ARBA00006738"/>
    </source>
</evidence>
<dbReference type="CDD" id="cd20736">
    <property type="entry name" value="PoNe_Nuclease"/>
    <property type="match status" value="1"/>
</dbReference>
<comment type="caution">
    <text evidence="3">The sequence shown here is derived from an EMBL/GenBank/DDBJ whole genome shotgun (WGS) entry which is preliminary data.</text>
</comment>
<sequence>MGLFSRTKLASLSASTATNNKQSGHHYETLALQHLQRQGMTLISRNFSAKCGEIDLIMRDSETIVFIEVKYRQHAQYGHAAEAVTPQKARRVMKTAQVWLAKNNLSVHNTDMRFDVVALHKQGQQVEWIKSALTEIY</sequence>
<dbReference type="NCBIfam" id="TIGR00252">
    <property type="entry name" value="YraN family protein"/>
    <property type="match status" value="1"/>
</dbReference>